<comment type="catalytic activity">
    <reaction evidence="10">
        <text>prephenate + NAD(+) = 3-(4-hydroxyphenyl)pyruvate + CO2 + NADH</text>
        <dbReference type="Rhea" id="RHEA:13869"/>
        <dbReference type="ChEBI" id="CHEBI:16526"/>
        <dbReference type="ChEBI" id="CHEBI:29934"/>
        <dbReference type="ChEBI" id="CHEBI:36242"/>
        <dbReference type="ChEBI" id="CHEBI:57540"/>
        <dbReference type="ChEBI" id="CHEBI:57945"/>
        <dbReference type="EC" id="1.3.1.12"/>
    </reaction>
</comment>
<evidence type="ECO:0000256" key="7">
    <source>
        <dbReference type="ARBA" id="ARBA00023002"/>
    </source>
</evidence>
<dbReference type="NCBIfam" id="NF005107">
    <property type="entry name" value="PRK06545.1-5"/>
    <property type="match status" value="1"/>
</dbReference>
<dbReference type="SUPFAM" id="SSF48179">
    <property type="entry name" value="6-phosphogluconate dehydrogenase C-terminal domain-like"/>
    <property type="match status" value="1"/>
</dbReference>
<keyword evidence="5" id="KW-0827">Tyrosine biosynthesis</keyword>
<evidence type="ECO:0000256" key="5">
    <source>
        <dbReference type="ARBA" id="ARBA00022498"/>
    </source>
</evidence>
<dbReference type="AlphaFoldDB" id="A0ABC9Q051"/>
<reference evidence="13 14" key="1">
    <citation type="journal article" date="2012" name="MBio">
        <title>Identification of a highly transmissible animal-independent Staphylococcus aureus ST398 clone with distinct genomic and cell adhesion properties.</title>
        <authorList>
            <person name="Uhlemann A.C."/>
            <person name="Porcella S.F."/>
            <person name="Trivedi S."/>
            <person name="Sullivan S.B."/>
            <person name="Hafer C."/>
            <person name="Kennedy A.D."/>
            <person name="Barbian K.D."/>
            <person name="McCarthy A.J."/>
            <person name="Street C."/>
            <person name="Hirschberg D.L."/>
            <person name="Lipkin W.I."/>
            <person name="Lindsay J.A."/>
            <person name="DeLeo F.R."/>
            <person name="Lowy F.D."/>
        </authorList>
    </citation>
    <scope>NUCLEOTIDE SEQUENCE [LARGE SCALE GENOMIC DNA]</scope>
    <source>
        <strain evidence="13 14">DR10</strain>
    </source>
</reference>
<feature type="domain" description="Prephenate/arogenate dehydrogenase" evidence="11">
    <location>
        <begin position="5"/>
        <end position="294"/>
    </location>
</feature>
<dbReference type="InterPro" id="IPR002912">
    <property type="entry name" value="ACT_dom"/>
</dbReference>
<comment type="pathway">
    <text evidence="1">Amino-acid biosynthesis; L-tyrosine biosynthesis; (4-hydroxyphenyl)pyruvate from prephenate (NAD(+) route): step 1/1.</text>
</comment>
<dbReference type="Pfam" id="PF20463">
    <property type="entry name" value="PDH_C"/>
    <property type="match status" value="1"/>
</dbReference>
<proteinExistence type="inferred from homology"/>
<comment type="similarity">
    <text evidence="2">Belongs to the prephenate/arogenate dehydrogenase family.</text>
</comment>
<dbReference type="SUPFAM" id="SSF51735">
    <property type="entry name" value="NAD(P)-binding Rossmann-fold domains"/>
    <property type="match status" value="1"/>
</dbReference>
<dbReference type="InterPro" id="IPR046825">
    <property type="entry name" value="PDH_C"/>
</dbReference>
<dbReference type="EC" id="1.3.1.12" evidence="3"/>
<keyword evidence="9" id="KW-0057">Aromatic amino acid biosynthesis</keyword>
<dbReference type="FunFam" id="3.40.50.720:FF:000208">
    <property type="entry name" value="Prephenate dehydrogenase"/>
    <property type="match status" value="1"/>
</dbReference>
<dbReference type="FunFam" id="1.10.3660.10:FF:000003">
    <property type="entry name" value="Prephenate dehydrogenase"/>
    <property type="match status" value="1"/>
</dbReference>
<dbReference type="Gene3D" id="3.40.50.720">
    <property type="entry name" value="NAD(P)-binding Rossmann-like Domain"/>
    <property type="match status" value="1"/>
</dbReference>
<dbReference type="PROSITE" id="PS51176">
    <property type="entry name" value="PDH_ADH"/>
    <property type="match status" value="1"/>
</dbReference>
<evidence type="ECO:0000313" key="14">
    <source>
        <dbReference type="Proteomes" id="UP000003093"/>
    </source>
</evidence>
<dbReference type="EMBL" id="AIDT01000007">
    <property type="protein sequence ID" value="EIA14185.1"/>
    <property type="molecule type" value="Genomic_DNA"/>
</dbReference>
<evidence type="ECO:0000259" key="12">
    <source>
        <dbReference type="PROSITE" id="PS51671"/>
    </source>
</evidence>
<evidence type="ECO:0000256" key="8">
    <source>
        <dbReference type="ARBA" id="ARBA00023027"/>
    </source>
</evidence>
<dbReference type="NCBIfam" id="NF005106">
    <property type="entry name" value="PRK06545.1-4"/>
    <property type="match status" value="1"/>
</dbReference>
<comment type="caution">
    <text evidence="13">The sequence shown here is derived from an EMBL/GenBank/DDBJ whole genome shotgun (WGS) entry which is preliminary data.</text>
</comment>
<dbReference type="Pfam" id="PF02153">
    <property type="entry name" value="PDH_N"/>
    <property type="match status" value="1"/>
</dbReference>
<keyword evidence="7 13" id="KW-0560">Oxidoreductase</keyword>
<protein>
    <recommendedName>
        <fullName evidence="4">Prephenate dehydrogenase</fullName>
        <ecNumber evidence="3">1.3.1.12</ecNumber>
    </recommendedName>
</protein>
<name>A0ABC9Q051_STAA5</name>
<evidence type="ECO:0000256" key="2">
    <source>
        <dbReference type="ARBA" id="ARBA00007964"/>
    </source>
</evidence>
<dbReference type="Gene3D" id="1.10.3660.10">
    <property type="entry name" value="6-phosphogluconate dehydrogenase C-terminal like domain"/>
    <property type="match status" value="1"/>
</dbReference>
<keyword evidence="8" id="KW-0520">NAD</keyword>
<dbReference type="InterPro" id="IPR036291">
    <property type="entry name" value="NAD(P)-bd_dom_sf"/>
</dbReference>
<organism evidence="13 14">
    <name type="scientific">Staphylococcus aureus subsp. aureus DR10</name>
    <dbReference type="NCBI Taxonomy" id="1155079"/>
    <lineage>
        <taxon>Bacteria</taxon>
        <taxon>Bacillati</taxon>
        <taxon>Bacillota</taxon>
        <taxon>Bacilli</taxon>
        <taxon>Bacillales</taxon>
        <taxon>Staphylococcaceae</taxon>
        <taxon>Staphylococcus</taxon>
    </lineage>
</organism>
<sequence length="366" mass="40849">MIYMTTVLFVGLGLIGGSLASNIKYHNPNTNIIAYDADTSQLDKAKSIGIINEKCLNYSEAIKKADVIIYATPVAITNKYLSELIHMSTKPGVIVSDTGSTKAMIQQHECSLLKHNIHLVSGHPMAGSHKSGVLNAKKHLFENAYYILVYNEPRNEQAANTLKELLSPTLAKFIVTTAEEHDYVTSVVSHLPHIVASSLVHVSQKNSQEHHLVNKLAAGGFRDITRIASSNTQMWKDITLSNKTYILEMIRQLKSQFQDLERLIESNDSEKLLSFFAEAKSYRDALPAKQLGGLNTAYDLYVDIPDESGMISKVTYILSLHNISISNLRILEVREDIYGALKISFKNPTDRERGMQALSDFDCYIQ</sequence>
<evidence type="ECO:0000256" key="10">
    <source>
        <dbReference type="ARBA" id="ARBA00049260"/>
    </source>
</evidence>
<dbReference type="Proteomes" id="UP000003093">
    <property type="component" value="Unassembled WGS sequence"/>
</dbReference>
<keyword evidence="6" id="KW-0028">Amino-acid biosynthesis</keyword>
<gene>
    <name evidence="13" type="ORF">ST398NM02_1366</name>
</gene>
<evidence type="ECO:0000256" key="6">
    <source>
        <dbReference type="ARBA" id="ARBA00022605"/>
    </source>
</evidence>
<dbReference type="InterPro" id="IPR045865">
    <property type="entry name" value="ACT-like_dom_sf"/>
</dbReference>
<dbReference type="PANTHER" id="PTHR21363:SF0">
    <property type="entry name" value="PREPHENATE DEHYDROGENASE [NADP(+)]"/>
    <property type="match status" value="1"/>
</dbReference>
<dbReference type="GO" id="GO:0008977">
    <property type="term" value="F:prephenate dehydrogenase (NAD+) activity"/>
    <property type="evidence" value="ECO:0007669"/>
    <property type="project" value="UniProtKB-EC"/>
</dbReference>
<dbReference type="PANTHER" id="PTHR21363">
    <property type="entry name" value="PREPHENATE DEHYDROGENASE"/>
    <property type="match status" value="1"/>
</dbReference>
<evidence type="ECO:0000256" key="3">
    <source>
        <dbReference type="ARBA" id="ARBA00012068"/>
    </source>
</evidence>
<evidence type="ECO:0000256" key="4">
    <source>
        <dbReference type="ARBA" id="ARBA00016891"/>
    </source>
</evidence>
<dbReference type="InterPro" id="IPR008927">
    <property type="entry name" value="6-PGluconate_DH-like_C_sf"/>
</dbReference>
<evidence type="ECO:0000256" key="9">
    <source>
        <dbReference type="ARBA" id="ARBA00023141"/>
    </source>
</evidence>
<dbReference type="InterPro" id="IPR046826">
    <property type="entry name" value="PDH_N"/>
</dbReference>
<accession>A0ABC9Q051</accession>
<dbReference type="PROSITE" id="PS51671">
    <property type="entry name" value="ACT"/>
    <property type="match status" value="1"/>
</dbReference>
<evidence type="ECO:0000313" key="13">
    <source>
        <dbReference type="EMBL" id="EIA14185.1"/>
    </source>
</evidence>
<dbReference type="InterPro" id="IPR003099">
    <property type="entry name" value="Prephen_DH"/>
</dbReference>
<evidence type="ECO:0000256" key="1">
    <source>
        <dbReference type="ARBA" id="ARBA00005067"/>
    </source>
</evidence>
<dbReference type="CDD" id="cd04909">
    <property type="entry name" value="ACT_PDH-BS"/>
    <property type="match status" value="1"/>
</dbReference>
<dbReference type="SUPFAM" id="SSF55021">
    <property type="entry name" value="ACT-like"/>
    <property type="match status" value="1"/>
</dbReference>
<dbReference type="InterPro" id="IPR050812">
    <property type="entry name" value="Preph/Arog_dehydrog"/>
</dbReference>
<dbReference type="GO" id="GO:0006571">
    <property type="term" value="P:tyrosine biosynthetic process"/>
    <property type="evidence" value="ECO:0007669"/>
    <property type="project" value="UniProtKB-KW"/>
</dbReference>
<feature type="domain" description="ACT" evidence="12">
    <location>
        <begin position="299"/>
        <end position="366"/>
    </location>
</feature>
<evidence type="ECO:0000259" key="11">
    <source>
        <dbReference type="PROSITE" id="PS51176"/>
    </source>
</evidence>